<proteinExistence type="inferred from homology"/>
<sequence length="269" mass="29770">MIVQGGCMIDKNAVARCFGKAAASYDQHALLQRLSSDKLLQYLPVVPDMMSPYMTTVDLGCGSGALLPTLAECSEKLIAVDLSFGMLSHAQEHHQLTTPTYWLNGDAEALPLKSNSIDLCVSNLALQWCDDLATPLLETSRCLKRGGLMLFSTLVAGSLDELTQSWITVNAHRHVNRFLSEGEIKVALLKSGLSVESFQIETQRMHYSSVKEVMLSLKGIGANHVHNKDAKPTTQGELRAFKSNYEKRRDNQGLLPLSYKLAYCLLRKR</sequence>
<gene>
    <name evidence="8" type="primary">bioC</name>
    <name evidence="10" type="ORF">NVI5450_1440</name>
</gene>
<evidence type="ECO:0000313" key="11">
    <source>
        <dbReference type="Proteomes" id="UP000183794"/>
    </source>
</evidence>
<dbReference type="CDD" id="cd02440">
    <property type="entry name" value="AdoMet_MTases"/>
    <property type="match status" value="1"/>
</dbReference>
<accession>A0A1L0AWD6</accession>
<evidence type="ECO:0000256" key="2">
    <source>
        <dbReference type="ARBA" id="ARBA00004746"/>
    </source>
</evidence>
<dbReference type="Gene3D" id="3.40.50.150">
    <property type="entry name" value="Vaccinia Virus protein VP39"/>
    <property type="match status" value="1"/>
</dbReference>
<dbReference type="InterPro" id="IPR029063">
    <property type="entry name" value="SAM-dependent_MTases_sf"/>
</dbReference>
<keyword evidence="7 8" id="KW-0093">Biotin biosynthesis</keyword>
<evidence type="ECO:0000256" key="6">
    <source>
        <dbReference type="ARBA" id="ARBA00022691"/>
    </source>
</evidence>
<dbReference type="AlphaFoldDB" id="A0A1L0AWD6"/>
<reference evidence="10 11" key="1">
    <citation type="submission" date="2016-11" db="EMBL/GenBank/DDBJ databases">
        <authorList>
            <person name="Jaros S."/>
            <person name="Januszkiewicz K."/>
            <person name="Wedrychowicz H."/>
        </authorList>
    </citation>
    <scope>NUCLEOTIDE SEQUENCE [LARGE SCALE GENOMIC DNA]</scope>
    <source>
        <strain evidence="10">NVI 5450</strain>
    </source>
</reference>
<evidence type="ECO:0000256" key="4">
    <source>
        <dbReference type="ARBA" id="ARBA00022603"/>
    </source>
</evidence>
<dbReference type="EC" id="2.1.1.197" evidence="3 8"/>
<dbReference type="InterPro" id="IPR013216">
    <property type="entry name" value="Methyltransf_11"/>
</dbReference>
<evidence type="ECO:0000256" key="1">
    <source>
        <dbReference type="ARBA" id="ARBA00000852"/>
    </source>
</evidence>
<evidence type="ECO:0000256" key="3">
    <source>
        <dbReference type="ARBA" id="ARBA00012327"/>
    </source>
</evidence>
<keyword evidence="6 8" id="KW-0949">S-adenosyl-L-methionine</keyword>
<dbReference type="PANTHER" id="PTHR13090">
    <property type="entry name" value="ARGININE-HYDROXYLASE NDUFAF5, MITOCHONDRIAL"/>
    <property type="match status" value="1"/>
</dbReference>
<dbReference type="GO" id="GO:0008757">
    <property type="term" value="F:S-adenosylmethionine-dependent methyltransferase activity"/>
    <property type="evidence" value="ECO:0007669"/>
    <property type="project" value="InterPro"/>
</dbReference>
<dbReference type="SUPFAM" id="SSF53335">
    <property type="entry name" value="S-adenosyl-L-methionine-dependent methyltransferases"/>
    <property type="match status" value="1"/>
</dbReference>
<keyword evidence="4 8" id="KW-0489">Methyltransferase</keyword>
<dbReference type="InterPro" id="IPR011814">
    <property type="entry name" value="BioC"/>
</dbReference>
<evidence type="ECO:0000313" key="10">
    <source>
        <dbReference type="EMBL" id="SGY93113.1"/>
    </source>
</evidence>
<dbReference type="Proteomes" id="UP000183794">
    <property type="component" value="Unassembled WGS sequence"/>
</dbReference>
<dbReference type="GO" id="GO:0009102">
    <property type="term" value="P:biotin biosynthetic process"/>
    <property type="evidence" value="ECO:0007669"/>
    <property type="project" value="UniProtKB-UniRule"/>
</dbReference>
<dbReference type="UniPathway" id="UPA00078"/>
<dbReference type="PANTHER" id="PTHR13090:SF1">
    <property type="entry name" value="ARGININE-HYDROXYLASE NDUFAF5, MITOCHONDRIAL"/>
    <property type="match status" value="1"/>
</dbReference>
<evidence type="ECO:0000256" key="5">
    <source>
        <dbReference type="ARBA" id="ARBA00022679"/>
    </source>
</evidence>
<dbReference type="GO" id="GO:0102130">
    <property type="term" value="F:malonyl-CoA methyltransferase activity"/>
    <property type="evidence" value="ECO:0007669"/>
    <property type="project" value="UniProtKB-EC"/>
</dbReference>
<evidence type="ECO:0000256" key="7">
    <source>
        <dbReference type="ARBA" id="ARBA00022756"/>
    </source>
</evidence>
<comment type="pathway">
    <text evidence="2 8">Cofactor biosynthesis; biotin biosynthesis.</text>
</comment>
<feature type="domain" description="Methyltransferase type 11" evidence="9">
    <location>
        <begin position="57"/>
        <end position="151"/>
    </location>
</feature>
<evidence type="ECO:0000256" key="8">
    <source>
        <dbReference type="HAMAP-Rule" id="MF_00835"/>
    </source>
</evidence>
<organism evidence="10 11">
    <name type="scientific">Moritella viscosa</name>
    <dbReference type="NCBI Taxonomy" id="80854"/>
    <lineage>
        <taxon>Bacteria</taxon>
        <taxon>Pseudomonadati</taxon>
        <taxon>Pseudomonadota</taxon>
        <taxon>Gammaproteobacteria</taxon>
        <taxon>Alteromonadales</taxon>
        <taxon>Moritellaceae</taxon>
        <taxon>Moritella</taxon>
    </lineage>
</organism>
<dbReference type="InterPro" id="IPR050602">
    <property type="entry name" value="Malonyl-ACP_OMT"/>
</dbReference>
<name>A0A1L0AWD6_9GAMM</name>
<dbReference type="Pfam" id="PF08241">
    <property type="entry name" value="Methyltransf_11"/>
    <property type="match status" value="1"/>
</dbReference>
<evidence type="ECO:0000259" key="9">
    <source>
        <dbReference type="Pfam" id="PF08241"/>
    </source>
</evidence>
<protein>
    <recommendedName>
        <fullName evidence="3 8">Malonyl-[acyl-carrier protein] O-methyltransferase</fullName>
        <shortName evidence="8">Malonyl-ACP O-methyltransferase</shortName>
        <ecNumber evidence="3 8">2.1.1.197</ecNumber>
    </recommendedName>
    <alternativeName>
        <fullName evidence="8">Biotin synthesis protein BioC</fullName>
    </alternativeName>
</protein>
<dbReference type="GO" id="GO:0032259">
    <property type="term" value="P:methylation"/>
    <property type="evidence" value="ECO:0007669"/>
    <property type="project" value="UniProtKB-KW"/>
</dbReference>
<dbReference type="RefSeq" id="WP_244536300.1">
    <property type="nucleotide sequence ID" value="NZ_FPLD01000045.1"/>
</dbReference>
<keyword evidence="5 8" id="KW-0808">Transferase</keyword>
<comment type="catalytic activity">
    <reaction evidence="1 8">
        <text>malonyl-[ACP] + S-adenosyl-L-methionine = malonyl-[ACP] methyl ester + S-adenosyl-L-homocysteine</text>
        <dbReference type="Rhea" id="RHEA:17105"/>
        <dbReference type="Rhea" id="RHEA-COMP:9623"/>
        <dbReference type="Rhea" id="RHEA-COMP:9954"/>
        <dbReference type="ChEBI" id="CHEBI:57856"/>
        <dbReference type="ChEBI" id="CHEBI:59789"/>
        <dbReference type="ChEBI" id="CHEBI:78449"/>
        <dbReference type="ChEBI" id="CHEBI:78845"/>
        <dbReference type="EC" id="2.1.1.197"/>
    </reaction>
</comment>
<dbReference type="NCBIfam" id="TIGR02072">
    <property type="entry name" value="BioC"/>
    <property type="match status" value="1"/>
</dbReference>
<dbReference type="EMBL" id="FPLD01000045">
    <property type="protein sequence ID" value="SGY93113.1"/>
    <property type="molecule type" value="Genomic_DNA"/>
</dbReference>
<dbReference type="GO" id="GO:0010340">
    <property type="term" value="F:carboxyl-O-methyltransferase activity"/>
    <property type="evidence" value="ECO:0007669"/>
    <property type="project" value="UniProtKB-UniRule"/>
</dbReference>
<comment type="similarity">
    <text evidence="8">Belongs to the methyltransferase superfamily.</text>
</comment>
<dbReference type="HAMAP" id="MF_00835">
    <property type="entry name" value="BioC"/>
    <property type="match status" value="1"/>
</dbReference>
<comment type="function">
    <text evidence="8">Converts the free carboxyl group of a malonyl-thioester to its methyl ester by transfer of a methyl group from S-adenosyl-L-methionine (SAM). It allows to synthesize pimeloyl-ACP via the fatty acid synthetic pathway.</text>
</comment>